<evidence type="ECO:0000256" key="1">
    <source>
        <dbReference type="SAM" id="Phobius"/>
    </source>
</evidence>
<keyword evidence="1" id="KW-1133">Transmembrane helix</keyword>
<organism evidence="2">
    <name type="scientific">marine metagenome</name>
    <dbReference type="NCBI Taxonomy" id="408172"/>
    <lineage>
        <taxon>unclassified sequences</taxon>
        <taxon>metagenomes</taxon>
        <taxon>ecological metagenomes</taxon>
    </lineage>
</organism>
<sequence>MKYWVSFFFSGILFFTLFRFLFLIINGITGSIPTSNLVGAFIHGIRFDIATIGFFMLLVWVLFCVSTYPGFRKKSAPFIKIFVRYYTLFFIAVSTTIIIFDIGFYQEYFTRINYLAFEYLEFADTILNTIFHQFPYNLLLTLIPVLIFLELKLINKKLKIISIPTFSNVSHWIGFTLITLMIL</sequence>
<feature type="transmembrane region" description="Helical" evidence="1">
    <location>
        <begin position="7"/>
        <end position="29"/>
    </location>
</feature>
<feature type="transmembrane region" description="Helical" evidence="1">
    <location>
        <begin position="125"/>
        <end position="149"/>
    </location>
</feature>
<gene>
    <name evidence="2" type="ORF">METZ01_LOCUS279948</name>
</gene>
<dbReference type="EMBL" id="UINC01082380">
    <property type="protein sequence ID" value="SVC27094.1"/>
    <property type="molecule type" value="Genomic_DNA"/>
</dbReference>
<dbReference type="AlphaFoldDB" id="A0A382KQG8"/>
<feature type="transmembrane region" description="Helical" evidence="1">
    <location>
        <begin position="161"/>
        <end position="182"/>
    </location>
</feature>
<feature type="transmembrane region" description="Helical" evidence="1">
    <location>
        <begin position="83"/>
        <end position="105"/>
    </location>
</feature>
<reference evidence="2" key="1">
    <citation type="submission" date="2018-05" db="EMBL/GenBank/DDBJ databases">
        <authorList>
            <person name="Lanie J.A."/>
            <person name="Ng W.-L."/>
            <person name="Kazmierczak K.M."/>
            <person name="Andrzejewski T.M."/>
            <person name="Davidsen T.M."/>
            <person name="Wayne K.J."/>
            <person name="Tettelin H."/>
            <person name="Glass J.I."/>
            <person name="Rusch D."/>
            <person name="Podicherti R."/>
            <person name="Tsui H.-C.T."/>
            <person name="Winkler M.E."/>
        </authorList>
    </citation>
    <scope>NUCLEOTIDE SEQUENCE</scope>
</reference>
<protein>
    <recommendedName>
        <fullName evidence="3">Sulfatase N-terminal domain-containing protein</fullName>
    </recommendedName>
</protein>
<accession>A0A382KQG8</accession>
<evidence type="ECO:0008006" key="3">
    <source>
        <dbReference type="Google" id="ProtNLM"/>
    </source>
</evidence>
<name>A0A382KQG8_9ZZZZ</name>
<proteinExistence type="predicted"/>
<feature type="non-terminal residue" evidence="2">
    <location>
        <position position="183"/>
    </location>
</feature>
<feature type="transmembrane region" description="Helical" evidence="1">
    <location>
        <begin position="49"/>
        <end position="71"/>
    </location>
</feature>
<keyword evidence="1" id="KW-0812">Transmembrane</keyword>
<evidence type="ECO:0000313" key="2">
    <source>
        <dbReference type="EMBL" id="SVC27094.1"/>
    </source>
</evidence>
<keyword evidence="1" id="KW-0472">Membrane</keyword>